<keyword evidence="2" id="KW-1185">Reference proteome</keyword>
<evidence type="ECO:0000313" key="1">
    <source>
        <dbReference type="EMBL" id="KAK1941249.1"/>
    </source>
</evidence>
<dbReference type="AlphaFoldDB" id="A0AAD9GLZ0"/>
<sequence length="71" mass="8192">MLYKRTHEQQLEPGAAQQMQIQIRGPQLLPKPPANNQIIDDEFELDEEHIRLIEEVASANVEDTPPMDNQE</sequence>
<accession>A0AAD9GLZ0</accession>
<proteinExistence type="predicted"/>
<comment type="caution">
    <text evidence="1">The sequence shown here is derived from an EMBL/GenBank/DDBJ whole genome shotgun (WGS) entry which is preliminary data.</text>
</comment>
<dbReference type="EMBL" id="JASMQC010000012">
    <property type="protein sequence ID" value="KAK1941249.1"/>
    <property type="molecule type" value="Genomic_DNA"/>
</dbReference>
<gene>
    <name evidence="1" type="ORF">P3T76_007115</name>
</gene>
<organism evidence="1 2">
    <name type="scientific">Phytophthora citrophthora</name>
    <dbReference type="NCBI Taxonomy" id="4793"/>
    <lineage>
        <taxon>Eukaryota</taxon>
        <taxon>Sar</taxon>
        <taxon>Stramenopiles</taxon>
        <taxon>Oomycota</taxon>
        <taxon>Peronosporomycetes</taxon>
        <taxon>Peronosporales</taxon>
        <taxon>Peronosporaceae</taxon>
        <taxon>Phytophthora</taxon>
    </lineage>
</organism>
<reference evidence="1" key="1">
    <citation type="submission" date="2023-08" db="EMBL/GenBank/DDBJ databases">
        <title>Reference Genome Resource for the Citrus Pathogen Phytophthora citrophthora.</title>
        <authorList>
            <person name="Moller H."/>
            <person name="Coetzee B."/>
            <person name="Rose L.J."/>
            <person name="Van Niekerk J.M."/>
        </authorList>
    </citation>
    <scope>NUCLEOTIDE SEQUENCE</scope>
    <source>
        <strain evidence="1">STE-U-9442</strain>
    </source>
</reference>
<dbReference type="Proteomes" id="UP001259832">
    <property type="component" value="Unassembled WGS sequence"/>
</dbReference>
<protein>
    <submittedName>
        <fullName evidence="1">Uncharacterized protein</fullName>
    </submittedName>
</protein>
<name>A0AAD9GLZ0_9STRA</name>
<evidence type="ECO:0000313" key="2">
    <source>
        <dbReference type="Proteomes" id="UP001259832"/>
    </source>
</evidence>